<keyword evidence="1" id="KW-0472">Membrane</keyword>
<protein>
    <submittedName>
        <fullName evidence="2">Uncharacterized protein</fullName>
    </submittedName>
</protein>
<feature type="transmembrane region" description="Helical" evidence="1">
    <location>
        <begin position="6"/>
        <end position="23"/>
    </location>
</feature>
<organism evidence="2 3">
    <name type="scientific">Araneus ventricosus</name>
    <name type="common">Orbweaver spider</name>
    <name type="synonym">Epeira ventricosa</name>
    <dbReference type="NCBI Taxonomy" id="182803"/>
    <lineage>
        <taxon>Eukaryota</taxon>
        <taxon>Metazoa</taxon>
        <taxon>Ecdysozoa</taxon>
        <taxon>Arthropoda</taxon>
        <taxon>Chelicerata</taxon>
        <taxon>Arachnida</taxon>
        <taxon>Araneae</taxon>
        <taxon>Araneomorphae</taxon>
        <taxon>Entelegynae</taxon>
        <taxon>Araneoidea</taxon>
        <taxon>Araneidae</taxon>
        <taxon>Araneus</taxon>
    </lineage>
</organism>
<evidence type="ECO:0000256" key="1">
    <source>
        <dbReference type="SAM" id="Phobius"/>
    </source>
</evidence>
<sequence>MFLHSFSLLIFSYILIILIEYIVKPRSYGLSFHEFRPRFALFPVVGTGRIGVARGLVSASVVSRFMAVNSSHSKGRRGVSRRRQCIRSLERCREICQASRRGYGGLVGIPPTTVHKYEPRATRDLPSHTPWEQGLSGLEVRIFATIQNVTRPRIKTSSVD</sequence>
<comment type="caution">
    <text evidence="2">The sequence shown here is derived from an EMBL/GenBank/DDBJ whole genome shotgun (WGS) entry which is preliminary data.</text>
</comment>
<gene>
    <name evidence="2" type="ORF">AVEN_186094_1</name>
</gene>
<evidence type="ECO:0000313" key="2">
    <source>
        <dbReference type="EMBL" id="GBM98557.1"/>
    </source>
</evidence>
<dbReference type="EMBL" id="BGPR01004335">
    <property type="protein sequence ID" value="GBM98557.1"/>
    <property type="molecule type" value="Genomic_DNA"/>
</dbReference>
<keyword evidence="1" id="KW-1133">Transmembrane helix</keyword>
<evidence type="ECO:0000313" key="3">
    <source>
        <dbReference type="Proteomes" id="UP000499080"/>
    </source>
</evidence>
<proteinExistence type="predicted"/>
<accession>A0A4Y2K8G2</accession>
<name>A0A4Y2K8G2_ARAVE</name>
<dbReference type="AlphaFoldDB" id="A0A4Y2K8G2"/>
<keyword evidence="3" id="KW-1185">Reference proteome</keyword>
<keyword evidence="1" id="KW-0812">Transmembrane</keyword>
<dbReference type="Proteomes" id="UP000499080">
    <property type="component" value="Unassembled WGS sequence"/>
</dbReference>
<reference evidence="2 3" key="1">
    <citation type="journal article" date="2019" name="Sci. Rep.">
        <title>Orb-weaving spider Araneus ventricosus genome elucidates the spidroin gene catalogue.</title>
        <authorList>
            <person name="Kono N."/>
            <person name="Nakamura H."/>
            <person name="Ohtoshi R."/>
            <person name="Moran D.A.P."/>
            <person name="Shinohara A."/>
            <person name="Yoshida Y."/>
            <person name="Fujiwara M."/>
            <person name="Mori M."/>
            <person name="Tomita M."/>
            <person name="Arakawa K."/>
        </authorList>
    </citation>
    <scope>NUCLEOTIDE SEQUENCE [LARGE SCALE GENOMIC DNA]</scope>
</reference>